<accession>A0A975BCC4</accession>
<feature type="transmembrane region" description="Helical" evidence="1">
    <location>
        <begin position="79"/>
        <end position="99"/>
    </location>
</feature>
<dbReference type="RefSeq" id="WP_207688660.1">
    <property type="nucleotide sequence ID" value="NZ_CP061799.1"/>
</dbReference>
<dbReference type="Proteomes" id="UP000663720">
    <property type="component" value="Chromosome"/>
</dbReference>
<name>A0A975BCC4_9BACT</name>
<dbReference type="AlphaFoldDB" id="A0A975BCC4"/>
<dbReference type="EMBL" id="CP061799">
    <property type="protein sequence ID" value="QTA82771.1"/>
    <property type="molecule type" value="Genomic_DNA"/>
</dbReference>
<proteinExistence type="predicted"/>
<keyword evidence="3" id="KW-1185">Reference proteome</keyword>
<keyword evidence="1" id="KW-0812">Transmembrane</keyword>
<organism evidence="2 3">
    <name type="scientific">Desulfonema limicola</name>
    <dbReference type="NCBI Taxonomy" id="45656"/>
    <lineage>
        <taxon>Bacteria</taxon>
        <taxon>Pseudomonadati</taxon>
        <taxon>Thermodesulfobacteriota</taxon>
        <taxon>Desulfobacteria</taxon>
        <taxon>Desulfobacterales</taxon>
        <taxon>Desulfococcaceae</taxon>
        <taxon>Desulfonema</taxon>
    </lineage>
</organism>
<gene>
    <name evidence="2" type="ORF">dnl_51540</name>
</gene>
<reference evidence="2" key="1">
    <citation type="journal article" date="2021" name="Microb. Physiol.">
        <title>Proteogenomic Insights into the Physiology of Marine, Sulfate-Reducing, Filamentous Desulfonema limicola and Desulfonema magnum.</title>
        <authorList>
            <person name="Schnaars V."/>
            <person name="Wohlbrand L."/>
            <person name="Scheve S."/>
            <person name="Hinrichs C."/>
            <person name="Reinhardt R."/>
            <person name="Rabus R."/>
        </authorList>
    </citation>
    <scope>NUCLEOTIDE SEQUENCE</scope>
    <source>
        <strain evidence="2">5ac10</strain>
    </source>
</reference>
<evidence type="ECO:0000313" key="3">
    <source>
        <dbReference type="Proteomes" id="UP000663720"/>
    </source>
</evidence>
<sequence length="102" mass="11186">MECTHCYNEETHGSGFNRVIKRSHLSMVNICNENGYEYYQCPRCAMTRKQKSGFWSPGLIENVSPVEIREIAEKSSEGSGVLGGVLIVGAAALFLAALVSKD</sequence>
<evidence type="ECO:0000313" key="2">
    <source>
        <dbReference type="EMBL" id="QTA82771.1"/>
    </source>
</evidence>
<dbReference type="KEGG" id="dli:dnl_51540"/>
<keyword evidence="1" id="KW-0472">Membrane</keyword>
<keyword evidence="1" id="KW-1133">Transmembrane helix</keyword>
<protein>
    <submittedName>
        <fullName evidence="2">Uncharacterized protein</fullName>
    </submittedName>
</protein>
<evidence type="ECO:0000256" key="1">
    <source>
        <dbReference type="SAM" id="Phobius"/>
    </source>
</evidence>